<dbReference type="EMBL" id="AMZH03027617">
    <property type="protein sequence ID" value="RRT34070.1"/>
    <property type="molecule type" value="Genomic_DNA"/>
</dbReference>
<accession>A0A426X3Q3</accession>
<gene>
    <name evidence="1" type="ORF">B296_00025985</name>
</gene>
<protein>
    <submittedName>
        <fullName evidence="1">Uncharacterized protein</fullName>
    </submittedName>
</protein>
<name>A0A426X3Q3_ENSVE</name>
<evidence type="ECO:0000313" key="1">
    <source>
        <dbReference type="EMBL" id="RRT34070.1"/>
    </source>
</evidence>
<sequence length="55" mass="6208">MIPLLPLQELMPLTSVQEKLCASTPCSIFYVYSLHVAWILHQVPPNRSAPRFALS</sequence>
<comment type="caution">
    <text evidence="1">The sequence shown here is derived from an EMBL/GenBank/DDBJ whole genome shotgun (WGS) entry which is preliminary data.</text>
</comment>
<proteinExistence type="predicted"/>
<evidence type="ECO:0000313" key="2">
    <source>
        <dbReference type="Proteomes" id="UP000287651"/>
    </source>
</evidence>
<dbReference type="Proteomes" id="UP000287651">
    <property type="component" value="Unassembled WGS sequence"/>
</dbReference>
<organism evidence="1 2">
    <name type="scientific">Ensete ventricosum</name>
    <name type="common">Abyssinian banana</name>
    <name type="synonym">Musa ensete</name>
    <dbReference type="NCBI Taxonomy" id="4639"/>
    <lineage>
        <taxon>Eukaryota</taxon>
        <taxon>Viridiplantae</taxon>
        <taxon>Streptophyta</taxon>
        <taxon>Embryophyta</taxon>
        <taxon>Tracheophyta</taxon>
        <taxon>Spermatophyta</taxon>
        <taxon>Magnoliopsida</taxon>
        <taxon>Liliopsida</taxon>
        <taxon>Zingiberales</taxon>
        <taxon>Musaceae</taxon>
        <taxon>Ensete</taxon>
    </lineage>
</organism>
<reference evidence="1 2" key="1">
    <citation type="journal article" date="2014" name="Agronomy (Basel)">
        <title>A Draft Genome Sequence for Ensete ventricosum, the Drought-Tolerant Tree Against Hunger.</title>
        <authorList>
            <person name="Harrison J."/>
            <person name="Moore K.A."/>
            <person name="Paszkiewicz K."/>
            <person name="Jones T."/>
            <person name="Grant M."/>
            <person name="Ambacheew D."/>
            <person name="Muzemil S."/>
            <person name="Studholme D.J."/>
        </authorList>
    </citation>
    <scope>NUCLEOTIDE SEQUENCE [LARGE SCALE GENOMIC DNA]</scope>
</reference>
<dbReference type="AlphaFoldDB" id="A0A426X3Q3"/>